<dbReference type="InterPro" id="IPR036291">
    <property type="entry name" value="NAD(P)-bd_dom_sf"/>
</dbReference>
<name>A0A2R6W7B1_MARPO</name>
<dbReference type="OrthoDB" id="1669814at2759"/>
<dbReference type="InterPro" id="IPR002347">
    <property type="entry name" value="SDR_fam"/>
</dbReference>
<keyword evidence="4" id="KW-1185">Reference proteome</keyword>
<dbReference type="Proteomes" id="UP000244005">
    <property type="component" value="Unassembled WGS sequence"/>
</dbReference>
<gene>
    <name evidence="3" type="ORF">MARPO_0135s0032</name>
</gene>
<proteinExistence type="inferred from homology"/>
<comment type="similarity">
    <text evidence="1">Belongs to the short-chain dehydrogenases/reductases (SDR) family.</text>
</comment>
<keyword evidence="2" id="KW-0560">Oxidoreductase</keyword>
<organism evidence="3 4">
    <name type="scientific">Marchantia polymorpha</name>
    <name type="common">Common liverwort</name>
    <name type="synonym">Marchantia aquatica</name>
    <dbReference type="NCBI Taxonomy" id="3197"/>
    <lineage>
        <taxon>Eukaryota</taxon>
        <taxon>Viridiplantae</taxon>
        <taxon>Streptophyta</taxon>
        <taxon>Embryophyta</taxon>
        <taxon>Marchantiophyta</taxon>
        <taxon>Marchantiopsida</taxon>
        <taxon>Marchantiidae</taxon>
        <taxon>Marchantiales</taxon>
        <taxon>Marchantiaceae</taxon>
        <taxon>Marchantia</taxon>
    </lineage>
</organism>
<protein>
    <submittedName>
        <fullName evidence="3">Uncharacterized protein</fullName>
    </submittedName>
</protein>
<dbReference type="OMA" id="MSMTLAN"/>
<sequence length="249" mass="26389">MAFKGKVAVVTGGSRGIGREVCFNLAREGASVAVGYQGNAEAANEVVSQIAATQGCGRAIAVRVDVVSAADVKEFFSKANEEFGRIDFAINMAGTLLSNYPKIEDTTEEEWDRVFAINTKGTFLVCKEAQKWLGPGGRIVTCSSNSVGALLPKYGSYIASKAAVEAFSRVLAKEMAGKGITVNCIAPGPTATDMFYAGKSQEWIDSFIRSCPMGRLGEVQDIAPLVRFLVSPEAEWVNGQVIRANGGTG</sequence>
<evidence type="ECO:0000256" key="1">
    <source>
        <dbReference type="ARBA" id="ARBA00006484"/>
    </source>
</evidence>
<evidence type="ECO:0000313" key="4">
    <source>
        <dbReference type="Proteomes" id="UP000244005"/>
    </source>
</evidence>
<evidence type="ECO:0000256" key="2">
    <source>
        <dbReference type="ARBA" id="ARBA00023002"/>
    </source>
</evidence>
<reference evidence="4" key="1">
    <citation type="journal article" date="2017" name="Cell">
        <title>Insights into land plant evolution garnered from the Marchantia polymorpha genome.</title>
        <authorList>
            <person name="Bowman J.L."/>
            <person name="Kohchi T."/>
            <person name="Yamato K.T."/>
            <person name="Jenkins J."/>
            <person name="Shu S."/>
            <person name="Ishizaki K."/>
            <person name="Yamaoka S."/>
            <person name="Nishihama R."/>
            <person name="Nakamura Y."/>
            <person name="Berger F."/>
            <person name="Adam C."/>
            <person name="Aki S.S."/>
            <person name="Althoff F."/>
            <person name="Araki T."/>
            <person name="Arteaga-Vazquez M.A."/>
            <person name="Balasubrmanian S."/>
            <person name="Barry K."/>
            <person name="Bauer D."/>
            <person name="Boehm C.R."/>
            <person name="Briginshaw L."/>
            <person name="Caballero-Perez J."/>
            <person name="Catarino B."/>
            <person name="Chen F."/>
            <person name="Chiyoda S."/>
            <person name="Chovatia M."/>
            <person name="Davies K.M."/>
            <person name="Delmans M."/>
            <person name="Demura T."/>
            <person name="Dierschke T."/>
            <person name="Dolan L."/>
            <person name="Dorantes-Acosta A.E."/>
            <person name="Eklund D.M."/>
            <person name="Florent S.N."/>
            <person name="Flores-Sandoval E."/>
            <person name="Fujiyama A."/>
            <person name="Fukuzawa H."/>
            <person name="Galik B."/>
            <person name="Grimanelli D."/>
            <person name="Grimwood J."/>
            <person name="Grossniklaus U."/>
            <person name="Hamada T."/>
            <person name="Haseloff J."/>
            <person name="Hetherington A.J."/>
            <person name="Higo A."/>
            <person name="Hirakawa Y."/>
            <person name="Hundley H.N."/>
            <person name="Ikeda Y."/>
            <person name="Inoue K."/>
            <person name="Inoue S.I."/>
            <person name="Ishida S."/>
            <person name="Jia Q."/>
            <person name="Kakita M."/>
            <person name="Kanazawa T."/>
            <person name="Kawai Y."/>
            <person name="Kawashima T."/>
            <person name="Kennedy M."/>
            <person name="Kinose K."/>
            <person name="Kinoshita T."/>
            <person name="Kohara Y."/>
            <person name="Koide E."/>
            <person name="Komatsu K."/>
            <person name="Kopischke S."/>
            <person name="Kubo M."/>
            <person name="Kyozuka J."/>
            <person name="Lagercrantz U."/>
            <person name="Lin S.S."/>
            <person name="Lindquist E."/>
            <person name="Lipzen A.M."/>
            <person name="Lu C.W."/>
            <person name="De Luna E."/>
            <person name="Martienssen R.A."/>
            <person name="Minamino N."/>
            <person name="Mizutani M."/>
            <person name="Mizutani M."/>
            <person name="Mochizuki N."/>
            <person name="Monte I."/>
            <person name="Mosher R."/>
            <person name="Nagasaki H."/>
            <person name="Nakagami H."/>
            <person name="Naramoto S."/>
            <person name="Nishitani K."/>
            <person name="Ohtani M."/>
            <person name="Okamoto T."/>
            <person name="Okumura M."/>
            <person name="Phillips J."/>
            <person name="Pollak B."/>
            <person name="Reinders A."/>
            <person name="Rovekamp M."/>
            <person name="Sano R."/>
            <person name="Sawa S."/>
            <person name="Schmid M.W."/>
            <person name="Shirakawa M."/>
            <person name="Solano R."/>
            <person name="Spunde A."/>
            <person name="Suetsugu N."/>
            <person name="Sugano S."/>
            <person name="Sugiyama A."/>
            <person name="Sun R."/>
            <person name="Suzuki Y."/>
            <person name="Takenaka M."/>
            <person name="Takezawa D."/>
            <person name="Tomogane H."/>
            <person name="Tsuzuki M."/>
            <person name="Ueda T."/>
            <person name="Umeda M."/>
            <person name="Ward J.M."/>
            <person name="Watanabe Y."/>
            <person name="Yazaki K."/>
            <person name="Yokoyama R."/>
            <person name="Yoshitake Y."/>
            <person name="Yotsui I."/>
            <person name="Zachgo S."/>
            <person name="Schmutz J."/>
        </authorList>
    </citation>
    <scope>NUCLEOTIDE SEQUENCE [LARGE SCALE GENOMIC DNA]</scope>
    <source>
        <strain evidence="4">Tak-1</strain>
    </source>
</reference>
<evidence type="ECO:0000313" key="3">
    <source>
        <dbReference type="EMBL" id="PTQ29749.1"/>
    </source>
</evidence>
<dbReference type="FunFam" id="3.40.50.720:FF:000084">
    <property type="entry name" value="Short-chain dehydrogenase reductase"/>
    <property type="match status" value="1"/>
</dbReference>
<dbReference type="Gene3D" id="3.40.50.720">
    <property type="entry name" value="NAD(P)-binding Rossmann-like Domain"/>
    <property type="match status" value="1"/>
</dbReference>
<dbReference type="Pfam" id="PF13561">
    <property type="entry name" value="adh_short_C2"/>
    <property type="match status" value="1"/>
</dbReference>
<dbReference type="SUPFAM" id="SSF51735">
    <property type="entry name" value="NAD(P)-binding Rossmann-fold domains"/>
    <property type="match status" value="1"/>
</dbReference>
<accession>A0A2R6W7B1</accession>
<dbReference type="CDD" id="cd05362">
    <property type="entry name" value="THN_reductase-like_SDR_c"/>
    <property type="match status" value="1"/>
</dbReference>
<dbReference type="PRINTS" id="PR00081">
    <property type="entry name" value="GDHRDH"/>
</dbReference>
<dbReference type="GO" id="GO:0016614">
    <property type="term" value="F:oxidoreductase activity, acting on CH-OH group of donors"/>
    <property type="evidence" value="ECO:0007669"/>
    <property type="project" value="UniProtKB-ARBA"/>
</dbReference>
<dbReference type="PRINTS" id="PR00080">
    <property type="entry name" value="SDRFAMILY"/>
</dbReference>
<dbReference type="EMBL" id="KZ772807">
    <property type="protein sequence ID" value="PTQ29749.1"/>
    <property type="molecule type" value="Genomic_DNA"/>
</dbReference>
<dbReference type="AlphaFoldDB" id="A0A2R6W7B1"/>
<dbReference type="PANTHER" id="PTHR48107">
    <property type="entry name" value="NADPH-DEPENDENT ALDEHYDE REDUCTASE-LIKE PROTEIN, CHLOROPLASTIC-RELATED"/>
    <property type="match status" value="1"/>
</dbReference>
<dbReference type="PANTHER" id="PTHR48107:SF7">
    <property type="entry name" value="RE15974P"/>
    <property type="match status" value="1"/>
</dbReference>